<dbReference type="RefSeq" id="XP_022733322.1">
    <property type="nucleotide sequence ID" value="XM_022877587.1"/>
</dbReference>
<dbReference type="SMART" id="SM00648">
    <property type="entry name" value="SWAP"/>
    <property type="match status" value="1"/>
</dbReference>
<dbReference type="PANTHER" id="PTHR23340:SF0">
    <property type="entry name" value="SURP AND G-PATCH DOMAIN-CONTAINING PROTEIN 1 ISOFORM X1"/>
    <property type="match status" value="1"/>
</dbReference>
<evidence type="ECO:0000256" key="2">
    <source>
        <dbReference type="ARBA" id="ARBA00022664"/>
    </source>
</evidence>
<evidence type="ECO:0000256" key="1">
    <source>
        <dbReference type="ARBA" id="ARBA00004123"/>
    </source>
</evidence>
<dbReference type="PANTHER" id="PTHR23340">
    <property type="entry name" value="ARGININE/SERINE RICH SPLICING FACTOR SF4/14"/>
    <property type="match status" value="1"/>
</dbReference>
<dbReference type="InterPro" id="IPR035967">
    <property type="entry name" value="SWAP/Surp_sf"/>
</dbReference>
<feature type="region of interest" description="Disordered" evidence="5">
    <location>
        <begin position="22"/>
        <end position="52"/>
    </location>
</feature>
<dbReference type="RefSeq" id="XP_022733323.1">
    <property type="nucleotide sequence ID" value="XM_022877588.1"/>
</dbReference>
<feature type="compositionally biased region" description="Basic and acidic residues" evidence="5">
    <location>
        <begin position="241"/>
        <end position="253"/>
    </location>
</feature>
<dbReference type="GeneID" id="111287221"/>
<dbReference type="InterPro" id="IPR000467">
    <property type="entry name" value="G_patch_dom"/>
</dbReference>
<dbReference type="KEGG" id="dzi:111287221"/>
<keyword evidence="8" id="KW-1185">Reference proteome</keyword>
<reference evidence="9 10" key="1">
    <citation type="submission" date="2025-04" db="UniProtKB">
        <authorList>
            <consortium name="RefSeq"/>
        </authorList>
    </citation>
    <scope>IDENTIFICATION</scope>
    <source>
        <tissue evidence="9 10">Fruit stalk</tissue>
    </source>
</reference>
<evidence type="ECO:0000259" key="7">
    <source>
        <dbReference type="PROSITE" id="PS50174"/>
    </source>
</evidence>
<sequence>MEKGVPSSLFVNDGSFMEKFKQLQQQKDEKDKAVALEESRPPKIVKGSSAPKPAIALNKLAMEYKPNDARKTTQTPSGGKLAFSLKQKSKLVAPPVKLAEDEDDEDQAAGKLSDDTSVKRQKLGQLDASEQASKQVDVAPPSPSDPTVKKVADKLASFVAKNGRQFENITRQKNPGDTPFKFLFDESCSDYKYYEYQLAEEEKALLQNKESQTSQGPSSAPPGADPIAMMEFYMKKAAQEEKMRLPKQSKDEMPPPPSLQAAPVKKGHHMGDYIPQEELEKFMAACNDAAAHKAAKETAEKAKIQSDNVGHKLLSKMGWKEGEGLGSSKNGISDPIMAGDVKMNNLGVGAHHPGEVTPEDDIYEQYKKRMMLGYRHRPNPLNNPRKAYY</sequence>
<feature type="domain" description="SURP motif" evidence="6">
    <location>
        <begin position="151"/>
        <end position="194"/>
    </location>
</feature>
<dbReference type="RefSeq" id="XP_022733321.1">
    <property type="nucleotide sequence ID" value="XM_022877586.1"/>
</dbReference>
<dbReference type="Pfam" id="PF01805">
    <property type="entry name" value="Surp"/>
    <property type="match status" value="1"/>
</dbReference>
<dbReference type="GO" id="GO:0006397">
    <property type="term" value="P:mRNA processing"/>
    <property type="evidence" value="ECO:0007669"/>
    <property type="project" value="UniProtKB-KW"/>
</dbReference>
<organism evidence="8 10">
    <name type="scientific">Durio zibethinus</name>
    <name type="common">Durian</name>
    <dbReference type="NCBI Taxonomy" id="66656"/>
    <lineage>
        <taxon>Eukaryota</taxon>
        <taxon>Viridiplantae</taxon>
        <taxon>Streptophyta</taxon>
        <taxon>Embryophyta</taxon>
        <taxon>Tracheophyta</taxon>
        <taxon>Spermatophyta</taxon>
        <taxon>Magnoliopsida</taxon>
        <taxon>eudicotyledons</taxon>
        <taxon>Gunneridae</taxon>
        <taxon>Pentapetalae</taxon>
        <taxon>rosids</taxon>
        <taxon>malvids</taxon>
        <taxon>Malvales</taxon>
        <taxon>Malvaceae</taxon>
        <taxon>Helicteroideae</taxon>
        <taxon>Durio</taxon>
    </lineage>
</organism>
<dbReference type="PROSITE" id="PS50128">
    <property type="entry name" value="SURP"/>
    <property type="match status" value="1"/>
</dbReference>
<accession>A0A6P5XYT1</accession>
<evidence type="ECO:0000256" key="3">
    <source>
        <dbReference type="ARBA" id="ARBA00023187"/>
    </source>
</evidence>
<proteinExistence type="predicted"/>
<dbReference type="SUPFAM" id="SSF109905">
    <property type="entry name" value="Surp module (SWAP domain)"/>
    <property type="match status" value="1"/>
</dbReference>
<dbReference type="InterPro" id="IPR000061">
    <property type="entry name" value="Surp"/>
</dbReference>
<dbReference type="InterPro" id="IPR040169">
    <property type="entry name" value="SUGP1/2"/>
</dbReference>
<name>A0A6P5XYT1_DURZI</name>
<evidence type="ECO:0000256" key="5">
    <source>
        <dbReference type="SAM" id="MobiDB-lite"/>
    </source>
</evidence>
<dbReference type="PROSITE" id="PS50174">
    <property type="entry name" value="G_PATCH"/>
    <property type="match status" value="1"/>
</dbReference>
<keyword evidence="2" id="KW-0507">mRNA processing</keyword>
<evidence type="ECO:0000313" key="11">
    <source>
        <dbReference type="RefSeq" id="XP_022733323.1"/>
    </source>
</evidence>
<gene>
    <name evidence="9 10 11" type="primary">LOC111287221</name>
</gene>
<feature type="region of interest" description="Disordered" evidence="5">
    <location>
        <begin position="64"/>
        <end position="149"/>
    </location>
</feature>
<feature type="domain" description="G-patch" evidence="7">
    <location>
        <begin position="306"/>
        <end position="353"/>
    </location>
</feature>
<dbReference type="AlphaFoldDB" id="A0A6P5XYT1"/>
<dbReference type="Gene3D" id="1.10.10.790">
    <property type="entry name" value="Surp module"/>
    <property type="match status" value="1"/>
</dbReference>
<dbReference type="SMART" id="SM00443">
    <property type="entry name" value="G_patch"/>
    <property type="match status" value="1"/>
</dbReference>
<evidence type="ECO:0000259" key="6">
    <source>
        <dbReference type="PROSITE" id="PS50128"/>
    </source>
</evidence>
<evidence type="ECO:0000313" key="8">
    <source>
        <dbReference type="Proteomes" id="UP000515121"/>
    </source>
</evidence>
<feature type="region of interest" description="Disordered" evidence="5">
    <location>
        <begin position="241"/>
        <end position="267"/>
    </location>
</feature>
<dbReference type="Pfam" id="PF01585">
    <property type="entry name" value="G-patch"/>
    <property type="match status" value="1"/>
</dbReference>
<comment type="subcellular location">
    <subcellularLocation>
        <location evidence="1">Nucleus</location>
    </subcellularLocation>
</comment>
<protein>
    <submittedName>
        <fullName evidence="9 10">SURP and G-patch domain-containing protein 1-like protein isoform X1</fullName>
    </submittedName>
</protein>
<evidence type="ECO:0000313" key="10">
    <source>
        <dbReference type="RefSeq" id="XP_022733322.1"/>
    </source>
</evidence>
<feature type="compositionally biased region" description="Basic and acidic residues" evidence="5">
    <location>
        <begin position="22"/>
        <end position="41"/>
    </location>
</feature>
<feature type="compositionally biased region" description="Polar residues" evidence="5">
    <location>
        <begin position="208"/>
        <end position="218"/>
    </location>
</feature>
<keyword evidence="4" id="KW-0539">Nucleus</keyword>
<evidence type="ECO:0000256" key="4">
    <source>
        <dbReference type="ARBA" id="ARBA00023242"/>
    </source>
</evidence>
<dbReference type="GO" id="GO:0003723">
    <property type="term" value="F:RNA binding"/>
    <property type="evidence" value="ECO:0007669"/>
    <property type="project" value="InterPro"/>
</dbReference>
<dbReference type="GO" id="GO:0005654">
    <property type="term" value="C:nucleoplasm"/>
    <property type="evidence" value="ECO:0007669"/>
    <property type="project" value="TreeGrafter"/>
</dbReference>
<evidence type="ECO:0000313" key="9">
    <source>
        <dbReference type="RefSeq" id="XP_022733321.1"/>
    </source>
</evidence>
<dbReference type="GO" id="GO:0008380">
    <property type="term" value="P:RNA splicing"/>
    <property type="evidence" value="ECO:0007669"/>
    <property type="project" value="UniProtKB-KW"/>
</dbReference>
<keyword evidence="3" id="KW-0508">mRNA splicing</keyword>
<feature type="region of interest" description="Disordered" evidence="5">
    <location>
        <begin position="205"/>
        <end position="226"/>
    </location>
</feature>
<dbReference type="Proteomes" id="UP000515121">
    <property type="component" value="Unplaced"/>
</dbReference>